<evidence type="ECO:0000313" key="1">
    <source>
        <dbReference type="EMBL" id="KAJ0989131.1"/>
    </source>
</evidence>
<evidence type="ECO:0000313" key="2">
    <source>
        <dbReference type="Proteomes" id="UP001085076"/>
    </source>
</evidence>
<dbReference type="AlphaFoldDB" id="A0A9D5HUK9"/>
<proteinExistence type="predicted"/>
<reference evidence="1" key="1">
    <citation type="submission" date="2021-03" db="EMBL/GenBank/DDBJ databases">
        <authorList>
            <person name="Li Z."/>
            <person name="Yang C."/>
        </authorList>
    </citation>
    <scope>NUCLEOTIDE SEQUENCE</scope>
    <source>
        <strain evidence="1">Dzin_1.0</strain>
        <tissue evidence="1">Leaf</tissue>
    </source>
</reference>
<dbReference type="Proteomes" id="UP001085076">
    <property type="component" value="Miscellaneous, Linkage group lg01"/>
</dbReference>
<reference evidence="1" key="2">
    <citation type="journal article" date="2022" name="Hortic Res">
        <title>The genome of Dioscorea zingiberensis sheds light on the biosynthesis, origin and evolution of the medicinally important diosgenin saponins.</title>
        <authorList>
            <person name="Li Y."/>
            <person name="Tan C."/>
            <person name="Li Z."/>
            <person name="Guo J."/>
            <person name="Li S."/>
            <person name="Chen X."/>
            <person name="Wang C."/>
            <person name="Dai X."/>
            <person name="Yang H."/>
            <person name="Song W."/>
            <person name="Hou L."/>
            <person name="Xu J."/>
            <person name="Tong Z."/>
            <person name="Xu A."/>
            <person name="Yuan X."/>
            <person name="Wang W."/>
            <person name="Yang Q."/>
            <person name="Chen L."/>
            <person name="Sun Z."/>
            <person name="Wang K."/>
            <person name="Pan B."/>
            <person name="Chen J."/>
            <person name="Bao Y."/>
            <person name="Liu F."/>
            <person name="Qi X."/>
            <person name="Gang D.R."/>
            <person name="Wen J."/>
            <person name="Li J."/>
        </authorList>
    </citation>
    <scope>NUCLEOTIDE SEQUENCE</scope>
    <source>
        <strain evidence="1">Dzin_1.0</strain>
    </source>
</reference>
<gene>
    <name evidence="1" type="ORF">J5N97_007487</name>
</gene>
<accession>A0A9D5HUK9</accession>
<comment type="caution">
    <text evidence="1">The sequence shown here is derived from an EMBL/GenBank/DDBJ whole genome shotgun (WGS) entry which is preliminary data.</text>
</comment>
<name>A0A9D5HUK9_9LILI</name>
<protein>
    <submittedName>
        <fullName evidence="1">Uncharacterized protein</fullName>
    </submittedName>
</protein>
<sequence length="133" mass="15092">MPGVKVDQDLKVNPNVPAWMDYHLDALNTMNKVHDSPSGVFSHHSLRYFSVEPEILLGVVAGKRPYPVIHTFTILKRMVPPAVHLFLESWYSPEPFISVFTLFKNTISICNLQLLSISHSKLASYLQHTSSLF</sequence>
<dbReference type="EMBL" id="JAGGNH010000001">
    <property type="protein sequence ID" value="KAJ0989131.1"/>
    <property type="molecule type" value="Genomic_DNA"/>
</dbReference>
<organism evidence="1 2">
    <name type="scientific">Dioscorea zingiberensis</name>
    <dbReference type="NCBI Taxonomy" id="325984"/>
    <lineage>
        <taxon>Eukaryota</taxon>
        <taxon>Viridiplantae</taxon>
        <taxon>Streptophyta</taxon>
        <taxon>Embryophyta</taxon>
        <taxon>Tracheophyta</taxon>
        <taxon>Spermatophyta</taxon>
        <taxon>Magnoliopsida</taxon>
        <taxon>Liliopsida</taxon>
        <taxon>Dioscoreales</taxon>
        <taxon>Dioscoreaceae</taxon>
        <taxon>Dioscorea</taxon>
    </lineage>
</organism>
<keyword evidence="2" id="KW-1185">Reference proteome</keyword>